<keyword evidence="2" id="KW-0479">Metal-binding</keyword>
<dbReference type="SUPFAM" id="SSF57756">
    <property type="entry name" value="Retrovirus zinc finger-like domains"/>
    <property type="match status" value="1"/>
</dbReference>
<dbReference type="GO" id="GO:0015074">
    <property type="term" value="P:DNA integration"/>
    <property type="evidence" value="ECO:0007669"/>
    <property type="project" value="InterPro"/>
</dbReference>
<dbReference type="EMBL" id="CM003372">
    <property type="protein sequence ID" value="KOM33859.1"/>
    <property type="molecule type" value="Genomic_DNA"/>
</dbReference>
<dbReference type="InterPro" id="IPR013103">
    <property type="entry name" value="RVT_2"/>
</dbReference>
<dbReference type="InterPro" id="IPR039537">
    <property type="entry name" value="Retrotran_Ty1/copia-like"/>
</dbReference>
<dbReference type="Pfam" id="PF00665">
    <property type="entry name" value="rve"/>
    <property type="match status" value="1"/>
</dbReference>
<dbReference type="PROSITE" id="PS50158">
    <property type="entry name" value="ZF_CCHC"/>
    <property type="match status" value="1"/>
</dbReference>
<dbReference type="Pfam" id="PF22936">
    <property type="entry name" value="Pol_BBD"/>
    <property type="match status" value="1"/>
</dbReference>
<evidence type="ECO:0000259" key="8">
    <source>
        <dbReference type="PROSITE" id="PS50994"/>
    </source>
</evidence>
<evidence type="ECO:0000313" key="10">
    <source>
        <dbReference type="Proteomes" id="UP000053144"/>
    </source>
</evidence>
<evidence type="ECO:0000256" key="3">
    <source>
        <dbReference type="ARBA" id="ARBA00022750"/>
    </source>
</evidence>
<dbReference type="InterPro" id="IPR036875">
    <property type="entry name" value="Znf_CCHC_sf"/>
</dbReference>
<evidence type="ECO:0000256" key="2">
    <source>
        <dbReference type="ARBA" id="ARBA00022723"/>
    </source>
</evidence>
<dbReference type="SUPFAM" id="SSF56672">
    <property type="entry name" value="DNA/RNA polymerases"/>
    <property type="match status" value="1"/>
</dbReference>
<dbReference type="Pfam" id="PF13976">
    <property type="entry name" value="gag_pre-integrs"/>
    <property type="match status" value="1"/>
</dbReference>
<keyword evidence="1" id="KW-0645">Protease</keyword>
<dbReference type="InterPro" id="IPR054722">
    <property type="entry name" value="PolX-like_BBD"/>
</dbReference>
<feature type="domain" description="Integrase catalytic" evidence="8">
    <location>
        <begin position="484"/>
        <end position="660"/>
    </location>
</feature>
<dbReference type="PANTHER" id="PTHR42648">
    <property type="entry name" value="TRANSPOSASE, PUTATIVE-RELATED"/>
    <property type="match status" value="1"/>
</dbReference>
<evidence type="ECO:0000256" key="1">
    <source>
        <dbReference type="ARBA" id="ARBA00022670"/>
    </source>
</evidence>
<accession>A0A0L9TUK8</accession>
<evidence type="ECO:0000313" key="9">
    <source>
        <dbReference type="EMBL" id="KOM33859.1"/>
    </source>
</evidence>
<dbReference type="Pfam" id="PF14223">
    <property type="entry name" value="Retrotran_gag_2"/>
    <property type="match status" value="1"/>
</dbReference>
<keyword evidence="3" id="KW-0064">Aspartyl protease</keyword>
<feature type="compositionally biased region" description="Polar residues" evidence="6">
    <location>
        <begin position="758"/>
        <end position="783"/>
    </location>
</feature>
<dbReference type="GO" id="GO:0004190">
    <property type="term" value="F:aspartic-type endopeptidase activity"/>
    <property type="evidence" value="ECO:0007669"/>
    <property type="project" value="UniProtKB-KW"/>
</dbReference>
<feature type="compositionally biased region" description="Gly residues" evidence="6">
    <location>
        <begin position="223"/>
        <end position="237"/>
    </location>
</feature>
<dbReference type="Gene3D" id="4.10.60.10">
    <property type="entry name" value="Zinc finger, CCHC-type"/>
    <property type="match status" value="1"/>
</dbReference>
<keyword evidence="5" id="KW-0863">Zinc-finger</keyword>
<dbReference type="Pfam" id="PF07727">
    <property type="entry name" value="RVT_2"/>
    <property type="match status" value="1"/>
</dbReference>
<dbReference type="InterPro" id="IPR001584">
    <property type="entry name" value="Integrase_cat-core"/>
</dbReference>
<keyword evidence="4" id="KW-0378">Hydrolase</keyword>
<dbReference type="InterPro" id="IPR025724">
    <property type="entry name" value="GAG-pre-integrase_dom"/>
</dbReference>
<reference evidence="10" key="1">
    <citation type="journal article" date="2015" name="Proc. Natl. Acad. Sci. U.S.A.">
        <title>Genome sequencing of adzuki bean (Vigna angularis) provides insight into high starch and low fat accumulation and domestication.</title>
        <authorList>
            <person name="Yang K."/>
            <person name="Tian Z."/>
            <person name="Chen C."/>
            <person name="Luo L."/>
            <person name="Zhao B."/>
            <person name="Wang Z."/>
            <person name="Yu L."/>
            <person name="Li Y."/>
            <person name="Sun Y."/>
            <person name="Li W."/>
            <person name="Chen Y."/>
            <person name="Li Y."/>
            <person name="Zhang Y."/>
            <person name="Ai D."/>
            <person name="Zhao J."/>
            <person name="Shang C."/>
            <person name="Ma Y."/>
            <person name="Wu B."/>
            <person name="Wang M."/>
            <person name="Gao L."/>
            <person name="Sun D."/>
            <person name="Zhang P."/>
            <person name="Guo F."/>
            <person name="Wang W."/>
            <person name="Li Y."/>
            <person name="Wang J."/>
            <person name="Varshney R.K."/>
            <person name="Wang J."/>
            <person name="Ling H.Q."/>
            <person name="Wan P."/>
        </authorList>
    </citation>
    <scope>NUCLEOTIDE SEQUENCE</scope>
    <source>
        <strain evidence="10">cv. Jingnong 6</strain>
    </source>
</reference>
<name>A0A0L9TUK8_PHAAN</name>
<dbReference type="GO" id="GO:0008270">
    <property type="term" value="F:zinc ion binding"/>
    <property type="evidence" value="ECO:0007669"/>
    <property type="project" value="UniProtKB-KW"/>
</dbReference>
<dbReference type="InterPro" id="IPR012337">
    <property type="entry name" value="RNaseH-like_sf"/>
</dbReference>
<dbReference type="SUPFAM" id="SSF53098">
    <property type="entry name" value="Ribonuclease H-like"/>
    <property type="match status" value="1"/>
</dbReference>
<proteinExistence type="predicted"/>
<dbReference type="Proteomes" id="UP000053144">
    <property type="component" value="Chromosome 2"/>
</dbReference>
<evidence type="ECO:0000256" key="5">
    <source>
        <dbReference type="PROSITE-ProRule" id="PRU00047"/>
    </source>
</evidence>
<feature type="region of interest" description="Disordered" evidence="6">
    <location>
        <begin position="751"/>
        <end position="786"/>
    </location>
</feature>
<dbReference type="GO" id="GO:0006508">
    <property type="term" value="P:proteolysis"/>
    <property type="evidence" value="ECO:0007669"/>
    <property type="project" value="UniProtKB-KW"/>
</dbReference>
<dbReference type="InterPro" id="IPR043502">
    <property type="entry name" value="DNA/RNA_pol_sf"/>
</dbReference>
<gene>
    <name evidence="9" type="ORF">LR48_Vigan02g000900</name>
</gene>
<evidence type="ECO:0000256" key="4">
    <source>
        <dbReference type="ARBA" id="ARBA00022801"/>
    </source>
</evidence>
<sequence>MSSEKFAQPAIPKFDGHYDFWAMTMENFLRSKEMWHLIEEGIPVFVPGTVLTEAQQKIIEEAKLKDLNVKNFLFRAIDREILETIINKSTSKEIWSSMQTKYQGSTRVKRANLQALRREFELHTMKEGESVDNYIGRLLHIVTKMKSNGEEMKENTIVSKILRSLTLKFNYVVCSIEESNDLDVLTIDELHGSLLVHEQRMQDFQIEEHVLKVTHTNDNGSSRGRGGRGAFRGGGRNRTGRGRGRQSLNKSLIECFKCHKLGHFQYECPDWERQAHYAELDEEDEELLLVAYEELHHTTHEDVWFLDSGCSNHMTGSKEWFSDFEEGLCKTVKLGNNTTMKVVGKGCIRVKIHGFTQVISDVYLVPELKNNLLSLGQLQEKGLSILIQQGSCKIFHPEKGLIIHSKMKSNRMFYVTACATPKESMCMQTNSSFDQETHLWHCRFCHLSYGGLNTLASKEMVTGLPPLKFQNRICETCLIGKQKREPKPKKCLWRASKQLQLIHADICGPITPSSNSNKRYILTFIDDFSRKTWIYFLQEKSEALTMFKRFKASVEKEADMCITCLRTDRGGEFTSMEFEEFCKTQGISRQLTAAYTPQQNGVAERKNKTIMNAVRATLNGKQVPKAFWPEAARWCVHVQNRSPTSAVEQKTPEEVWCGKKPRVDYFRVFGCVAHAHIPNQKRSKLDDKSKRCVFLGVSDESKAYKLFDPLTKKVIISRDVIFEEDKSWDWEGPKETSSTDVLDWDEQMFEARKEDSRSAQQEGNGSITIAVSSSDPNDNSNETILPLGEDVDERATQVQGRATRQRREPVWMADYTHFSEEADLMALMLAEHGGDPHSYKEASQSIKWREAMNAEIQAIEKNKTWELTDAPTGITPIGVKWVFKTKLNEHGNIEKHKARLVAKGYSQQYGVDYTEVFAPVARLDTVRVLLAIAAQHKWEVFQLDVKSAFLHGELKEEVYIQQPEGFVKEGKEDKVYRLRKALYGLKQAPRAWYSRIEAYFVKEQFEKCPSEHTLFTKKSGDNILIVSLYVDDLIYTGSDRSMCEQFKGSMMLEFDMTDLGRMRYFLGIEVIQSKAGLFICQRRYAQTILARFNMANCNSVRNPIVPGTNLSKDEEGTRVDAMQYRQAVGCLMYLTVTRPDLMFGVSLISRFMADPKESHWSAIKRLLRYVKGTTEYGIFYKTETGNTSLIAYTDSNYAGDLDDRRSTSGLVLKIGSGAISWASKKQPIVSLSTTEAEYIAAASCACQCIWIRRILDQLGTEEQEATSTIIFCDNSSTIQLSKNPVFHGKSKHIAVRFHFLRDLVRDEVVKLSYCKSEDQVADIMTKPVKLDRFEKLRDMLGVMRVSEIN</sequence>
<dbReference type="PANTHER" id="PTHR42648:SF18">
    <property type="entry name" value="RETROTRANSPOSON, UNCLASSIFIED-LIKE PROTEIN"/>
    <property type="match status" value="1"/>
</dbReference>
<dbReference type="OMA" id="WGEAINT"/>
<feature type="region of interest" description="Disordered" evidence="6">
    <location>
        <begin position="216"/>
        <end position="245"/>
    </location>
</feature>
<dbReference type="InterPro" id="IPR057670">
    <property type="entry name" value="SH3_retrovirus"/>
</dbReference>
<dbReference type="InterPro" id="IPR036397">
    <property type="entry name" value="RNaseH_sf"/>
</dbReference>
<dbReference type="Pfam" id="PF25597">
    <property type="entry name" value="SH3_retrovirus"/>
    <property type="match status" value="1"/>
</dbReference>
<organism evidence="9 10">
    <name type="scientific">Phaseolus angularis</name>
    <name type="common">Azuki bean</name>
    <name type="synonym">Vigna angularis</name>
    <dbReference type="NCBI Taxonomy" id="3914"/>
    <lineage>
        <taxon>Eukaryota</taxon>
        <taxon>Viridiplantae</taxon>
        <taxon>Streptophyta</taxon>
        <taxon>Embryophyta</taxon>
        <taxon>Tracheophyta</taxon>
        <taxon>Spermatophyta</taxon>
        <taxon>Magnoliopsida</taxon>
        <taxon>eudicotyledons</taxon>
        <taxon>Gunneridae</taxon>
        <taxon>Pentapetalae</taxon>
        <taxon>rosids</taxon>
        <taxon>fabids</taxon>
        <taxon>Fabales</taxon>
        <taxon>Fabaceae</taxon>
        <taxon>Papilionoideae</taxon>
        <taxon>50 kb inversion clade</taxon>
        <taxon>NPAAA clade</taxon>
        <taxon>indigoferoid/millettioid clade</taxon>
        <taxon>Phaseoleae</taxon>
        <taxon>Vigna</taxon>
    </lineage>
</organism>
<dbReference type="GO" id="GO:0003676">
    <property type="term" value="F:nucleic acid binding"/>
    <property type="evidence" value="ECO:0007669"/>
    <property type="project" value="InterPro"/>
</dbReference>
<dbReference type="PROSITE" id="PS50994">
    <property type="entry name" value="INTEGRASE"/>
    <property type="match status" value="1"/>
</dbReference>
<feature type="domain" description="CCHC-type" evidence="7">
    <location>
        <begin position="255"/>
        <end position="270"/>
    </location>
</feature>
<evidence type="ECO:0008006" key="11">
    <source>
        <dbReference type="Google" id="ProtNLM"/>
    </source>
</evidence>
<evidence type="ECO:0000259" key="7">
    <source>
        <dbReference type="PROSITE" id="PS50158"/>
    </source>
</evidence>
<protein>
    <recommendedName>
        <fullName evidence="11">Retrovirus-related Pol polyprotein from transposon TNT 1-94</fullName>
    </recommendedName>
</protein>
<dbReference type="InterPro" id="IPR001878">
    <property type="entry name" value="Znf_CCHC"/>
</dbReference>
<dbReference type="Gramene" id="KOM33859">
    <property type="protein sequence ID" value="KOM33859"/>
    <property type="gene ID" value="LR48_Vigan02g000900"/>
</dbReference>
<dbReference type="CDD" id="cd09272">
    <property type="entry name" value="RNase_HI_RT_Ty1"/>
    <property type="match status" value="1"/>
</dbReference>
<dbReference type="Gene3D" id="3.30.420.10">
    <property type="entry name" value="Ribonuclease H-like superfamily/Ribonuclease H"/>
    <property type="match status" value="1"/>
</dbReference>
<evidence type="ECO:0000256" key="6">
    <source>
        <dbReference type="SAM" id="MobiDB-lite"/>
    </source>
</evidence>
<dbReference type="STRING" id="3914.A0A0L9TUK8"/>
<keyword evidence="5" id="KW-0862">Zinc</keyword>